<sequence length="305" mass="33277">MNDSSTIYISHSEDLSNHHDASSIDSTSATTLSKKVAQNRAAQKAFRQRKAFYVEDLENKARQLDECKKAMIQLQADNDYLRKTVTKLKDQLNQQAIAGSIIPTTTSTPPSILPPSSLSSSSLTPTSPQAIVNPINTTSLSPPLQPSCPPSSTLSASSPSSTSPSLSSSTTPDLSSTPFPLLHDSKRKTTLSKREKKRQRLLADEKLYQNDDLEPIQLHCPLAMNTTIPPPSMIKSEESPLLDSSSLMAATGLIQPFFDLPITTPLDPHDQYINFIDDEDDDDDDDLPSSSSSSCSYSYPPTSLY</sequence>
<accession>A0A163JU25</accession>
<feature type="region of interest" description="Disordered" evidence="3">
    <location>
        <begin position="1"/>
        <end position="27"/>
    </location>
</feature>
<feature type="compositionally biased region" description="Low complexity" evidence="3">
    <location>
        <begin position="288"/>
        <end position="305"/>
    </location>
</feature>
<feature type="compositionally biased region" description="Low complexity" evidence="3">
    <location>
        <begin position="150"/>
        <end position="182"/>
    </location>
</feature>
<evidence type="ECO:0000256" key="1">
    <source>
        <dbReference type="ARBA" id="ARBA00004123"/>
    </source>
</evidence>
<evidence type="ECO:0000256" key="3">
    <source>
        <dbReference type="SAM" id="MobiDB-lite"/>
    </source>
</evidence>
<organism evidence="5">
    <name type="scientific">Absidia glauca</name>
    <name type="common">Pin mould</name>
    <dbReference type="NCBI Taxonomy" id="4829"/>
    <lineage>
        <taxon>Eukaryota</taxon>
        <taxon>Fungi</taxon>
        <taxon>Fungi incertae sedis</taxon>
        <taxon>Mucoromycota</taxon>
        <taxon>Mucoromycotina</taxon>
        <taxon>Mucoromycetes</taxon>
        <taxon>Mucorales</taxon>
        <taxon>Cunninghamellaceae</taxon>
        <taxon>Absidia</taxon>
    </lineage>
</organism>
<dbReference type="PANTHER" id="PTHR40621">
    <property type="entry name" value="TRANSCRIPTION FACTOR KAPC-RELATED"/>
    <property type="match status" value="1"/>
</dbReference>
<evidence type="ECO:0000313" key="6">
    <source>
        <dbReference type="Proteomes" id="UP000078561"/>
    </source>
</evidence>
<dbReference type="Proteomes" id="UP000078561">
    <property type="component" value="Unassembled WGS sequence"/>
</dbReference>
<feature type="compositionally biased region" description="Low complexity" evidence="3">
    <location>
        <begin position="101"/>
        <end position="128"/>
    </location>
</feature>
<dbReference type="InParanoid" id="A0A163JU25"/>
<reference evidence="5" key="1">
    <citation type="submission" date="2016-04" db="EMBL/GenBank/DDBJ databases">
        <authorList>
            <person name="Evans L.H."/>
            <person name="Alamgir A."/>
            <person name="Owens N."/>
            <person name="Weber N.D."/>
            <person name="Virtaneva K."/>
            <person name="Barbian K."/>
            <person name="Babar A."/>
            <person name="Rosenke K."/>
        </authorList>
    </citation>
    <scope>NUCLEOTIDE SEQUENCE [LARGE SCALE GENOMIC DNA]</scope>
    <source>
        <strain evidence="5">CBS 101.48</strain>
    </source>
</reference>
<keyword evidence="6" id="KW-1185">Reference proteome</keyword>
<dbReference type="InterPro" id="IPR004827">
    <property type="entry name" value="bZIP"/>
</dbReference>
<feature type="compositionally biased region" description="Acidic residues" evidence="3">
    <location>
        <begin position="276"/>
        <end position="287"/>
    </location>
</feature>
<dbReference type="STRING" id="4829.A0A163JU25"/>
<feature type="compositionally biased region" description="Basic residues" evidence="3">
    <location>
        <begin position="185"/>
        <end position="197"/>
    </location>
</feature>
<dbReference type="PANTHER" id="PTHR40621:SF6">
    <property type="entry name" value="AP-1-LIKE TRANSCRIPTION FACTOR YAP1-RELATED"/>
    <property type="match status" value="1"/>
</dbReference>
<gene>
    <name evidence="5" type="primary">ABSGL_07748.1 scaffold 9091</name>
</gene>
<dbReference type="GO" id="GO:0001228">
    <property type="term" value="F:DNA-binding transcription activator activity, RNA polymerase II-specific"/>
    <property type="evidence" value="ECO:0007669"/>
    <property type="project" value="TreeGrafter"/>
</dbReference>
<dbReference type="InterPro" id="IPR046347">
    <property type="entry name" value="bZIP_sf"/>
</dbReference>
<evidence type="ECO:0000256" key="2">
    <source>
        <dbReference type="ARBA" id="ARBA00023242"/>
    </source>
</evidence>
<dbReference type="SUPFAM" id="SSF57959">
    <property type="entry name" value="Leucine zipper domain"/>
    <property type="match status" value="1"/>
</dbReference>
<dbReference type="EMBL" id="LT553633">
    <property type="protein sequence ID" value="SAM01993.1"/>
    <property type="molecule type" value="Genomic_DNA"/>
</dbReference>
<feature type="domain" description="BZIP" evidence="4">
    <location>
        <begin position="34"/>
        <end position="49"/>
    </location>
</feature>
<dbReference type="GO" id="GO:0000976">
    <property type="term" value="F:transcription cis-regulatory region binding"/>
    <property type="evidence" value="ECO:0007669"/>
    <property type="project" value="InterPro"/>
</dbReference>
<dbReference type="PROSITE" id="PS00036">
    <property type="entry name" value="BZIP_BASIC"/>
    <property type="match status" value="1"/>
</dbReference>
<dbReference type="Pfam" id="PF00170">
    <property type="entry name" value="bZIP_1"/>
    <property type="match status" value="1"/>
</dbReference>
<comment type="subcellular location">
    <subcellularLocation>
        <location evidence="1">Nucleus</location>
    </subcellularLocation>
</comment>
<evidence type="ECO:0000259" key="4">
    <source>
        <dbReference type="PROSITE" id="PS00036"/>
    </source>
</evidence>
<feature type="region of interest" description="Disordered" evidence="3">
    <location>
        <begin position="101"/>
        <end position="197"/>
    </location>
</feature>
<feature type="compositionally biased region" description="Basic and acidic residues" evidence="3">
    <location>
        <begin position="11"/>
        <end position="22"/>
    </location>
</feature>
<feature type="region of interest" description="Disordered" evidence="3">
    <location>
        <begin position="275"/>
        <end position="305"/>
    </location>
</feature>
<dbReference type="OrthoDB" id="2593073at2759"/>
<name>A0A163JU25_ABSGL</name>
<dbReference type="CDD" id="cd14688">
    <property type="entry name" value="bZIP_YAP"/>
    <property type="match status" value="1"/>
</dbReference>
<dbReference type="Gene3D" id="1.20.5.170">
    <property type="match status" value="1"/>
</dbReference>
<proteinExistence type="predicted"/>
<dbReference type="AlphaFoldDB" id="A0A163JU25"/>
<protein>
    <recommendedName>
        <fullName evidence="4">BZIP domain-containing protein</fullName>
    </recommendedName>
</protein>
<dbReference type="InterPro" id="IPR050936">
    <property type="entry name" value="AP-1-like"/>
</dbReference>
<dbReference type="GO" id="GO:0090575">
    <property type="term" value="C:RNA polymerase II transcription regulator complex"/>
    <property type="evidence" value="ECO:0007669"/>
    <property type="project" value="TreeGrafter"/>
</dbReference>
<dbReference type="SMART" id="SM00338">
    <property type="entry name" value="BRLZ"/>
    <property type="match status" value="1"/>
</dbReference>
<keyword evidence="2" id="KW-0539">Nucleus</keyword>
<evidence type="ECO:0000313" key="5">
    <source>
        <dbReference type="EMBL" id="SAM01993.1"/>
    </source>
</evidence>